<dbReference type="GO" id="GO:0016301">
    <property type="term" value="F:kinase activity"/>
    <property type="evidence" value="ECO:0007669"/>
    <property type="project" value="InterPro"/>
</dbReference>
<evidence type="ECO:0000256" key="3">
    <source>
        <dbReference type="ARBA" id="ARBA00022649"/>
    </source>
</evidence>
<keyword evidence="4" id="KW-0547">Nucleotide-binding</keyword>
<comment type="caution">
    <text evidence="9">The sequence shown here is derived from an EMBL/GenBank/DDBJ whole genome shotgun (WGS) entry which is preliminary data.</text>
</comment>
<evidence type="ECO:0000256" key="5">
    <source>
        <dbReference type="ARBA" id="ARBA00022840"/>
    </source>
</evidence>
<accession>A0A242B046</accession>
<comment type="catalytic activity">
    <reaction evidence="7">
        <text>UDP-N-acetyl-alpha-D-glucosamine + ATP = UDP-N-acetyl-alpha-D-glucosamine 3'-phosphate + ADP + H(+)</text>
        <dbReference type="Rhea" id="RHEA:32671"/>
        <dbReference type="ChEBI" id="CHEBI:15378"/>
        <dbReference type="ChEBI" id="CHEBI:30616"/>
        <dbReference type="ChEBI" id="CHEBI:57705"/>
        <dbReference type="ChEBI" id="CHEBI:64353"/>
        <dbReference type="ChEBI" id="CHEBI:456216"/>
        <dbReference type="EC" id="2.7.1.176"/>
    </reaction>
</comment>
<protein>
    <recommendedName>
        <fullName evidence="6">UDP-N-acetylglucosamine kinase</fullName>
        <ecNumber evidence="2">2.7.1.176</ecNumber>
    </recommendedName>
    <alternativeName>
        <fullName evidence="6">UDP-N-acetylglucosamine kinase</fullName>
    </alternativeName>
</protein>
<dbReference type="InterPro" id="IPR027417">
    <property type="entry name" value="P-loop_NTPase"/>
</dbReference>
<keyword evidence="3" id="KW-1277">Toxin-antitoxin system</keyword>
<gene>
    <name evidence="9" type="ORF">A5810_002942</name>
</gene>
<dbReference type="EMBL" id="NGKW01000012">
    <property type="protein sequence ID" value="OTN86702.1"/>
    <property type="molecule type" value="Genomic_DNA"/>
</dbReference>
<sequence length="287" mass="31886">MADIAHFTEKQFESRLADNINELTYGKKAVEAPTAYLLAGQPGAGKTSLRAVIAEETQGNVIVIDNDTFKQQHPHFDELAALYGKEVVAHVTPYSNQMTEALISRLSDQGYQLVIEGTGRTTDVPIKTAELLQAKGYQTKLYAMAVPKIESYLGTIERYETMYADDPLTARATPKQAHDLVVKNLSSNLEALHETGLFSDIRLYTRKGTKLYSSLETPAVSPKSILDNELNRKLSAKEIQPTLERIEEKMIHNGHQETPEFQAIQQKLASLQPPQPPLSQPPKFPGL</sequence>
<organism evidence="9 10">
    <name type="scientific">Enterococcus faecium</name>
    <name type="common">Streptococcus faecium</name>
    <dbReference type="NCBI Taxonomy" id="1352"/>
    <lineage>
        <taxon>Bacteria</taxon>
        <taxon>Bacillati</taxon>
        <taxon>Bacillota</taxon>
        <taxon>Bacilli</taxon>
        <taxon>Lactobacillales</taxon>
        <taxon>Enterococcaceae</taxon>
        <taxon>Enterococcus</taxon>
    </lineage>
</organism>
<evidence type="ECO:0000313" key="9">
    <source>
        <dbReference type="EMBL" id="OTN86702.1"/>
    </source>
</evidence>
<evidence type="ECO:0000256" key="1">
    <source>
        <dbReference type="ARBA" id="ARBA00009104"/>
    </source>
</evidence>
<evidence type="ECO:0000313" key="10">
    <source>
        <dbReference type="Proteomes" id="UP000194885"/>
    </source>
</evidence>
<dbReference type="Proteomes" id="UP000194885">
    <property type="component" value="Unassembled WGS sequence"/>
</dbReference>
<feature type="domain" description="Zeta toxin" evidence="8">
    <location>
        <begin position="29"/>
        <end position="214"/>
    </location>
</feature>
<evidence type="ECO:0000259" key="8">
    <source>
        <dbReference type="Pfam" id="PF06414"/>
    </source>
</evidence>
<dbReference type="RefSeq" id="WP_086323922.1">
    <property type="nucleotide sequence ID" value="NZ_NGKW01000012.1"/>
</dbReference>
<dbReference type="EC" id="2.7.1.176" evidence="2"/>
<keyword evidence="5" id="KW-0067">ATP-binding</keyword>
<dbReference type="InterPro" id="IPR010488">
    <property type="entry name" value="Zeta_toxin_domain"/>
</dbReference>
<proteinExistence type="inferred from homology"/>
<evidence type="ECO:0000256" key="7">
    <source>
        <dbReference type="ARBA" id="ARBA00048178"/>
    </source>
</evidence>
<dbReference type="SUPFAM" id="SSF52540">
    <property type="entry name" value="P-loop containing nucleoside triphosphate hydrolases"/>
    <property type="match status" value="1"/>
</dbReference>
<evidence type="ECO:0000256" key="2">
    <source>
        <dbReference type="ARBA" id="ARBA00011963"/>
    </source>
</evidence>
<dbReference type="GO" id="GO:0005524">
    <property type="term" value="F:ATP binding"/>
    <property type="evidence" value="ECO:0007669"/>
    <property type="project" value="UniProtKB-KW"/>
</dbReference>
<dbReference type="Gene3D" id="3.40.50.300">
    <property type="entry name" value="P-loop containing nucleotide triphosphate hydrolases"/>
    <property type="match status" value="1"/>
</dbReference>
<reference evidence="9 10" key="1">
    <citation type="submission" date="2017-05" db="EMBL/GenBank/DDBJ databases">
        <title>The Genome Sequence of Enterococcus faecium 7H8_DIV0219.</title>
        <authorList>
            <consortium name="The Broad Institute Genomics Platform"/>
            <consortium name="The Broad Institute Genomic Center for Infectious Diseases"/>
            <person name="Earl A."/>
            <person name="Manson A."/>
            <person name="Schwartman J."/>
            <person name="Gilmore M."/>
            <person name="Abouelleil A."/>
            <person name="Cao P."/>
            <person name="Chapman S."/>
            <person name="Cusick C."/>
            <person name="Shea T."/>
            <person name="Young S."/>
            <person name="Neafsey D."/>
            <person name="Nusbaum C."/>
            <person name="Birren B."/>
        </authorList>
    </citation>
    <scope>NUCLEOTIDE SEQUENCE [LARGE SCALE GENOMIC DNA]</scope>
    <source>
        <strain evidence="9 10">7H8_DIV0219</strain>
    </source>
</reference>
<comment type="similarity">
    <text evidence="1">Belongs to the zeta toxin family.</text>
</comment>
<name>A0A242B046_ENTFC</name>
<evidence type="ECO:0000256" key="4">
    <source>
        <dbReference type="ARBA" id="ARBA00022741"/>
    </source>
</evidence>
<dbReference type="Pfam" id="PF06414">
    <property type="entry name" value="Zeta_toxin"/>
    <property type="match status" value="1"/>
</dbReference>
<dbReference type="AlphaFoldDB" id="A0A242B046"/>
<evidence type="ECO:0000256" key="6">
    <source>
        <dbReference type="ARBA" id="ARBA00032897"/>
    </source>
</evidence>